<keyword evidence="6 14" id="KW-0812">Transmembrane</keyword>
<dbReference type="OrthoDB" id="20303at2759"/>
<evidence type="ECO:0000313" key="16">
    <source>
        <dbReference type="EMBL" id="KTW27367.1"/>
    </source>
</evidence>
<dbReference type="RefSeq" id="XP_018225409.1">
    <property type="nucleotide sequence ID" value="XM_018370891.1"/>
</dbReference>
<accession>A0A0W4ZG62</accession>
<dbReference type="PANTHER" id="PTHR15929:SF0">
    <property type="entry name" value="STORE-OPERATED CALCIUM ENTRY-ASSOCIATED REGULATORY FACTOR"/>
    <property type="match status" value="1"/>
</dbReference>
<dbReference type="GeneID" id="28937094"/>
<evidence type="ECO:0000256" key="14">
    <source>
        <dbReference type="SAM" id="Phobius"/>
    </source>
</evidence>
<feature type="chain" id="PRO_5006933801" description="Store-operated calcium entry-associated regulatory factor" evidence="15">
    <location>
        <begin position="17"/>
        <end position="288"/>
    </location>
</feature>
<evidence type="ECO:0000256" key="12">
    <source>
        <dbReference type="ARBA" id="ARBA00023136"/>
    </source>
</evidence>
<reference evidence="17" key="1">
    <citation type="journal article" date="2016" name="Nat. Commun.">
        <title>Genome analysis of three Pneumocystis species reveals adaptation mechanisms to life exclusively in mammalian hosts.</title>
        <authorList>
            <person name="Ma L."/>
            <person name="Chen Z."/>
            <person name="Huang D.W."/>
            <person name="Kutty G."/>
            <person name="Ishihara M."/>
            <person name="Wang H."/>
            <person name="Abouelleil A."/>
            <person name="Bishop L."/>
            <person name="Davey E."/>
            <person name="Deng R."/>
            <person name="Deng X."/>
            <person name="Fan L."/>
            <person name="Fantoni G."/>
            <person name="Fitzgerald M."/>
            <person name="Gogineni E."/>
            <person name="Goldberg J.M."/>
            <person name="Handley G."/>
            <person name="Hu X."/>
            <person name="Huber C."/>
            <person name="Jiao X."/>
            <person name="Jones K."/>
            <person name="Levin J.Z."/>
            <person name="Liu Y."/>
            <person name="Macdonald P."/>
            <person name="Melnikov A."/>
            <person name="Raley C."/>
            <person name="Sassi M."/>
            <person name="Sherman B.T."/>
            <person name="Song X."/>
            <person name="Sykes S."/>
            <person name="Tran B."/>
            <person name="Walsh L."/>
            <person name="Xia Y."/>
            <person name="Yang J."/>
            <person name="Young S."/>
            <person name="Zeng Q."/>
            <person name="Zheng X."/>
            <person name="Stephens R."/>
            <person name="Nusbaum C."/>
            <person name="Birren B.W."/>
            <person name="Azadi P."/>
            <person name="Lempicki R.A."/>
            <person name="Cuomo C.A."/>
            <person name="Kovacs J.A."/>
        </authorList>
    </citation>
    <scope>NUCLEOTIDE SEQUENCE [LARGE SCALE GENOMIC DNA]</scope>
    <source>
        <strain evidence="17">B80</strain>
    </source>
</reference>
<dbReference type="InterPro" id="IPR009567">
    <property type="entry name" value="SARAF"/>
</dbReference>
<dbReference type="PANTHER" id="PTHR15929">
    <property type="entry name" value="STORE-OPERATED CALCIUM ENTRY-ASSOCIATED REGULATORY FACTOR"/>
    <property type="match status" value="1"/>
</dbReference>
<evidence type="ECO:0000256" key="15">
    <source>
        <dbReference type="SAM" id="SignalP"/>
    </source>
</evidence>
<proteinExistence type="inferred from homology"/>
<dbReference type="GO" id="GO:2001256">
    <property type="term" value="P:regulation of store-operated calcium entry"/>
    <property type="evidence" value="ECO:0007669"/>
    <property type="project" value="InterPro"/>
</dbReference>
<evidence type="ECO:0000256" key="3">
    <source>
        <dbReference type="ARBA" id="ARBA00016584"/>
    </source>
</evidence>
<dbReference type="EMBL" id="LFVZ01000010">
    <property type="protein sequence ID" value="KTW27367.1"/>
    <property type="molecule type" value="Genomic_DNA"/>
</dbReference>
<evidence type="ECO:0000256" key="13">
    <source>
        <dbReference type="ARBA" id="ARBA00031116"/>
    </source>
</evidence>
<keyword evidence="5" id="KW-0109">Calcium transport</keyword>
<comment type="subcellular location">
    <subcellularLocation>
        <location evidence="1">Endoplasmic reticulum membrane</location>
        <topology evidence="1">Single-pass type I membrane protein</topology>
    </subcellularLocation>
</comment>
<gene>
    <name evidence="16" type="ORF">T552_02346</name>
</gene>
<evidence type="ECO:0000256" key="9">
    <source>
        <dbReference type="ARBA" id="ARBA00022837"/>
    </source>
</evidence>
<dbReference type="Proteomes" id="UP000054454">
    <property type="component" value="Unassembled WGS sequence"/>
</dbReference>
<organism evidence="16 17">
    <name type="scientific">Pneumocystis carinii (strain B80)</name>
    <name type="common">Rat pneumocystis pneumonia agent</name>
    <name type="synonym">Pneumocystis carinii f. sp. carinii</name>
    <dbReference type="NCBI Taxonomy" id="1408658"/>
    <lineage>
        <taxon>Eukaryota</taxon>
        <taxon>Fungi</taxon>
        <taxon>Dikarya</taxon>
        <taxon>Ascomycota</taxon>
        <taxon>Taphrinomycotina</taxon>
        <taxon>Pneumocystomycetes</taxon>
        <taxon>Pneumocystaceae</taxon>
        <taxon>Pneumocystis</taxon>
    </lineage>
</organism>
<dbReference type="Pfam" id="PF06682">
    <property type="entry name" value="SARAF"/>
    <property type="match status" value="1"/>
</dbReference>
<keyword evidence="7 15" id="KW-0732">Signal</keyword>
<keyword evidence="12 14" id="KW-0472">Membrane</keyword>
<evidence type="ECO:0000256" key="1">
    <source>
        <dbReference type="ARBA" id="ARBA00004115"/>
    </source>
</evidence>
<evidence type="ECO:0000256" key="2">
    <source>
        <dbReference type="ARBA" id="ARBA00006833"/>
    </source>
</evidence>
<comment type="similarity">
    <text evidence="2">Belongs to the SARAF family.</text>
</comment>
<evidence type="ECO:0000256" key="11">
    <source>
        <dbReference type="ARBA" id="ARBA00023065"/>
    </source>
</evidence>
<comment type="caution">
    <text evidence="16">The sequence shown here is derived from an EMBL/GenBank/DDBJ whole genome shotgun (WGS) entry which is preliminary data.</text>
</comment>
<evidence type="ECO:0000256" key="8">
    <source>
        <dbReference type="ARBA" id="ARBA00022824"/>
    </source>
</evidence>
<keyword evidence="9" id="KW-0106">Calcium</keyword>
<keyword evidence="8" id="KW-0256">Endoplasmic reticulum</keyword>
<sequence length="288" mass="33839">MLKSLFIFLFLVYVDCFQYTDRILLSKIQVLTFYKEKYTKSLRFKPSPQMICVGGDAKGLYELNEIQCRNIGSEYYTEDVQWSCSSILPSFYKLGRTNVVCEGYSGSDDRYVLKGSCFVEYTLHLTEEGKIYYKKQRNFFFDTKKDLYTYANMFLHYLITFSIVYILYLLLKKARTVFQNWHPGNWFGGGGGDYPGGSPPPYSGPYHGKTYQSSRSPWTPGFWSGLLGGAILSHMMRGSRERYTYPNEPIYRNRFWENEYIHHDNDTRDNTINYEMRRSTGFGGTRRR</sequence>
<evidence type="ECO:0000313" key="17">
    <source>
        <dbReference type="Proteomes" id="UP000054454"/>
    </source>
</evidence>
<dbReference type="GO" id="GO:0006816">
    <property type="term" value="P:calcium ion transport"/>
    <property type="evidence" value="ECO:0007669"/>
    <property type="project" value="UniProtKB-KW"/>
</dbReference>
<evidence type="ECO:0000256" key="10">
    <source>
        <dbReference type="ARBA" id="ARBA00022989"/>
    </source>
</evidence>
<dbReference type="AlphaFoldDB" id="A0A0W4ZG62"/>
<feature type="signal peptide" evidence="15">
    <location>
        <begin position="1"/>
        <end position="16"/>
    </location>
</feature>
<dbReference type="GO" id="GO:0005789">
    <property type="term" value="C:endoplasmic reticulum membrane"/>
    <property type="evidence" value="ECO:0007669"/>
    <property type="project" value="UniProtKB-SubCell"/>
</dbReference>
<keyword evidence="4" id="KW-0813">Transport</keyword>
<dbReference type="VEuPathDB" id="FungiDB:T552_02346"/>
<keyword evidence="11" id="KW-0406">Ion transport</keyword>
<keyword evidence="17" id="KW-1185">Reference proteome</keyword>
<evidence type="ECO:0000256" key="6">
    <source>
        <dbReference type="ARBA" id="ARBA00022692"/>
    </source>
</evidence>
<name>A0A0W4ZG62_PNEC8</name>
<keyword evidence="10 14" id="KW-1133">Transmembrane helix</keyword>
<evidence type="ECO:0000256" key="5">
    <source>
        <dbReference type="ARBA" id="ARBA00022568"/>
    </source>
</evidence>
<protein>
    <recommendedName>
        <fullName evidence="3">Store-operated calcium entry-associated regulatory factor</fullName>
    </recommendedName>
    <alternativeName>
        <fullName evidence="13">Transmembrane protein 66</fullName>
    </alternativeName>
</protein>
<evidence type="ECO:0000256" key="7">
    <source>
        <dbReference type="ARBA" id="ARBA00022729"/>
    </source>
</evidence>
<evidence type="ECO:0000256" key="4">
    <source>
        <dbReference type="ARBA" id="ARBA00022448"/>
    </source>
</evidence>
<feature type="transmembrane region" description="Helical" evidence="14">
    <location>
        <begin position="147"/>
        <end position="171"/>
    </location>
</feature>